<name>A0A179CVE5_BIBTR</name>
<accession>A0A179CVE5</accession>
<dbReference type="AlphaFoldDB" id="A0A179CVE5"/>
<gene>
    <name evidence="1" type="ORF">F480_05535</name>
</gene>
<organism evidence="1 2">
    <name type="scientific">Bibersteinia trehalosi Y31</name>
    <dbReference type="NCBI Taxonomy" id="1261658"/>
    <lineage>
        <taxon>Bacteria</taxon>
        <taxon>Pseudomonadati</taxon>
        <taxon>Pseudomonadota</taxon>
        <taxon>Gammaproteobacteria</taxon>
        <taxon>Pasteurellales</taxon>
        <taxon>Pasteurellaceae</taxon>
        <taxon>Bibersteinia</taxon>
    </lineage>
</organism>
<evidence type="ECO:0000313" key="1">
    <source>
        <dbReference type="EMBL" id="OAQ13873.1"/>
    </source>
</evidence>
<sequence>MMAVAYPTGDYVIATYQEESLIRNGKINITERI</sequence>
<dbReference type="EMBL" id="JACI01000002">
    <property type="protein sequence ID" value="OAQ13873.1"/>
    <property type="molecule type" value="Genomic_DNA"/>
</dbReference>
<reference evidence="1 2" key="1">
    <citation type="submission" date="2014-01" db="EMBL/GenBank/DDBJ databases">
        <authorList>
            <person name="Zuccon D."/>
        </authorList>
    </citation>
    <scope>NUCLEOTIDE SEQUENCE [LARGE SCALE GENOMIC DNA]</scope>
    <source>
        <strain evidence="1 2">Y31</strain>
    </source>
</reference>
<dbReference type="PATRIC" id="fig|1261658.3.peg.1089"/>
<protein>
    <submittedName>
        <fullName evidence="1">Ferredoxin</fullName>
    </submittedName>
</protein>
<evidence type="ECO:0000313" key="2">
    <source>
        <dbReference type="Proteomes" id="UP000078358"/>
    </source>
</evidence>
<dbReference type="Proteomes" id="UP000078358">
    <property type="component" value="Unassembled WGS sequence"/>
</dbReference>
<comment type="caution">
    <text evidence="1">The sequence shown here is derived from an EMBL/GenBank/DDBJ whole genome shotgun (WGS) entry which is preliminary data.</text>
</comment>
<proteinExistence type="predicted"/>